<evidence type="ECO:0000313" key="2">
    <source>
        <dbReference type="Proteomes" id="UP001157006"/>
    </source>
</evidence>
<protein>
    <submittedName>
        <fullName evidence="1">Uncharacterized protein</fullName>
    </submittedName>
</protein>
<dbReference type="AlphaFoldDB" id="A0AAV0ZT14"/>
<evidence type="ECO:0000313" key="1">
    <source>
        <dbReference type="EMBL" id="CAI8601087.1"/>
    </source>
</evidence>
<organism evidence="1 2">
    <name type="scientific">Vicia faba</name>
    <name type="common">Broad bean</name>
    <name type="synonym">Faba vulgaris</name>
    <dbReference type="NCBI Taxonomy" id="3906"/>
    <lineage>
        <taxon>Eukaryota</taxon>
        <taxon>Viridiplantae</taxon>
        <taxon>Streptophyta</taxon>
        <taxon>Embryophyta</taxon>
        <taxon>Tracheophyta</taxon>
        <taxon>Spermatophyta</taxon>
        <taxon>Magnoliopsida</taxon>
        <taxon>eudicotyledons</taxon>
        <taxon>Gunneridae</taxon>
        <taxon>Pentapetalae</taxon>
        <taxon>rosids</taxon>
        <taxon>fabids</taxon>
        <taxon>Fabales</taxon>
        <taxon>Fabaceae</taxon>
        <taxon>Papilionoideae</taxon>
        <taxon>50 kb inversion clade</taxon>
        <taxon>NPAAA clade</taxon>
        <taxon>Hologalegina</taxon>
        <taxon>IRL clade</taxon>
        <taxon>Fabeae</taxon>
        <taxon>Vicia</taxon>
    </lineage>
</organism>
<dbReference type="EMBL" id="OX451737">
    <property type="protein sequence ID" value="CAI8601087.1"/>
    <property type="molecule type" value="Genomic_DNA"/>
</dbReference>
<name>A0AAV0ZT14_VICFA</name>
<gene>
    <name evidence="1" type="ORF">VFH_II255400</name>
</gene>
<sequence length="131" mass="15361">MQEMATKAKVSSKLMTLYELLSTLDEDFKALIDNIIDNNGDGSSLLRLLRLIPDKRAEISTFLLQEFMTLYEHIENDFYFWVCGQQRMKVTLEDILFLTHLPIIGRPIVPIDNRDQHAFDRLFQKVHLHLP</sequence>
<keyword evidence="2" id="KW-1185">Reference proteome</keyword>
<accession>A0AAV0ZT14</accession>
<reference evidence="1 2" key="1">
    <citation type="submission" date="2023-01" db="EMBL/GenBank/DDBJ databases">
        <authorList>
            <person name="Kreplak J."/>
        </authorList>
    </citation>
    <scope>NUCLEOTIDE SEQUENCE [LARGE SCALE GENOMIC DNA]</scope>
</reference>
<dbReference type="Proteomes" id="UP001157006">
    <property type="component" value="Chromosome 2"/>
</dbReference>
<proteinExistence type="predicted"/>